<evidence type="ECO:0000313" key="10">
    <source>
        <dbReference type="Proteomes" id="UP000460751"/>
    </source>
</evidence>
<dbReference type="Pfam" id="PF14693">
    <property type="entry name" value="Ribosomal_TL5_C"/>
    <property type="match status" value="1"/>
</dbReference>
<dbReference type="PANTHER" id="PTHR33284:SF1">
    <property type="entry name" value="RIBOSOMAL PROTEIN L25_GLN-TRNA SYNTHETASE, ANTI-CODON-BINDING DOMAIN-CONTAINING PROTEIN"/>
    <property type="match status" value="1"/>
</dbReference>
<dbReference type="CDD" id="cd00495">
    <property type="entry name" value="Ribosomal_L25_TL5_CTC"/>
    <property type="match status" value="1"/>
</dbReference>
<comment type="similarity">
    <text evidence="5">Belongs to the bacterial ribosomal protein bL25 family. CTC subfamily.</text>
</comment>
<dbReference type="Proteomes" id="UP000460751">
    <property type="component" value="Unassembled WGS sequence"/>
</dbReference>
<keyword evidence="1 5" id="KW-0699">rRNA-binding</keyword>
<dbReference type="NCBIfam" id="NF004130">
    <property type="entry name" value="PRK05618.1-5"/>
    <property type="match status" value="1"/>
</dbReference>
<dbReference type="OrthoDB" id="9806411at2"/>
<dbReference type="InterPro" id="IPR001021">
    <property type="entry name" value="Ribosomal_bL25_long"/>
</dbReference>
<comment type="subunit">
    <text evidence="5">Part of the 50S ribosomal subunit; part of the 5S rRNA/L5/L18/L25 subcomplex. Contacts the 5S rRNA. Binds to the 5S rRNA independently of L5 and L18.</text>
</comment>
<evidence type="ECO:0000256" key="6">
    <source>
        <dbReference type="SAM" id="MobiDB-lite"/>
    </source>
</evidence>
<dbReference type="InterPro" id="IPR011035">
    <property type="entry name" value="Ribosomal_bL25/Gln-tRNA_synth"/>
</dbReference>
<dbReference type="InterPro" id="IPR020930">
    <property type="entry name" value="Ribosomal_uL5_bac-type"/>
</dbReference>
<dbReference type="GO" id="GO:0003735">
    <property type="term" value="F:structural constituent of ribosome"/>
    <property type="evidence" value="ECO:0007669"/>
    <property type="project" value="InterPro"/>
</dbReference>
<keyword evidence="10" id="KW-1185">Reference proteome</keyword>
<dbReference type="InterPro" id="IPR020057">
    <property type="entry name" value="Ribosomal_bL25_b-dom"/>
</dbReference>
<name>A0A9X4YB40_9GAMM</name>
<dbReference type="HAMAP" id="MF_01334">
    <property type="entry name" value="Ribosomal_bL25_CTC"/>
    <property type="match status" value="1"/>
</dbReference>
<proteinExistence type="inferred from homology"/>
<dbReference type="NCBIfam" id="NF004612">
    <property type="entry name" value="PRK05943.1"/>
    <property type="match status" value="1"/>
</dbReference>
<gene>
    <name evidence="5" type="primary">rplY</name>
    <name evidence="5" type="synonym">ctc</name>
    <name evidence="9" type="ORF">GLW01_06670</name>
</gene>
<dbReference type="NCBIfam" id="TIGR00731">
    <property type="entry name" value="bL25_bact_ctc"/>
    <property type="match status" value="1"/>
</dbReference>
<evidence type="ECO:0000256" key="5">
    <source>
        <dbReference type="HAMAP-Rule" id="MF_01334"/>
    </source>
</evidence>
<dbReference type="GO" id="GO:0006412">
    <property type="term" value="P:translation"/>
    <property type="evidence" value="ECO:0007669"/>
    <property type="project" value="UniProtKB-UniRule"/>
</dbReference>
<accession>A0A9X4YB40</accession>
<comment type="function">
    <text evidence="5">This is one of the proteins that binds to the 5S RNA in the ribosome where it forms part of the central protuberance.</text>
</comment>
<dbReference type="SUPFAM" id="SSF50715">
    <property type="entry name" value="Ribosomal protein L25-like"/>
    <property type="match status" value="1"/>
</dbReference>
<evidence type="ECO:0000259" key="8">
    <source>
        <dbReference type="Pfam" id="PF14693"/>
    </source>
</evidence>
<evidence type="ECO:0000256" key="3">
    <source>
        <dbReference type="ARBA" id="ARBA00022980"/>
    </source>
</evidence>
<evidence type="ECO:0000313" key="9">
    <source>
        <dbReference type="EMBL" id="MYL26477.1"/>
    </source>
</evidence>
<keyword evidence="3 5" id="KW-0689">Ribosomal protein</keyword>
<dbReference type="InterPro" id="IPR037121">
    <property type="entry name" value="Ribosomal_bL25_C"/>
</dbReference>
<protein>
    <recommendedName>
        <fullName evidence="5">Large ribosomal subunit protein bL25</fullName>
    </recommendedName>
    <alternativeName>
        <fullName evidence="5">General stress protein CTC</fullName>
    </alternativeName>
</protein>
<comment type="caution">
    <text evidence="9">The sequence shown here is derived from an EMBL/GenBank/DDBJ whole genome shotgun (WGS) entry which is preliminary data.</text>
</comment>
<evidence type="ECO:0000256" key="2">
    <source>
        <dbReference type="ARBA" id="ARBA00022884"/>
    </source>
</evidence>
<dbReference type="InterPro" id="IPR029751">
    <property type="entry name" value="Ribosomal_L25_dom"/>
</dbReference>
<dbReference type="PANTHER" id="PTHR33284">
    <property type="entry name" value="RIBOSOMAL PROTEIN L25/GLN-TRNA SYNTHETASE, ANTI-CODON-BINDING DOMAIN-CONTAINING PROTEIN"/>
    <property type="match status" value="1"/>
</dbReference>
<dbReference type="RefSeq" id="WP_151441345.1">
    <property type="nucleotide sequence ID" value="NZ_WMEX01000003.1"/>
</dbReference>
<dbReference type="Gene3D" id="2.170.120.20">
    <property type="entry name" value="Ribosomal protein L25, beta domain"/>
    <property type="match status" value="1"/>
</dbReference>
<dbReference type="Pfam" id="PF01386">
    <property type="entry name" value="Ribosomal_L25p"/>
    <property type="match status" value="1"/>
</dbReference>
<evidence type="ECO:0000259" key="7">
    <source>
        <dbReference type="Pfam" id="PF01386"/>
    </source>
</evidence>
<dbReference type="GO" id="GO:0008097">
    <property type="term" value="F:5S rRNA binding"/>
    <property type="evidence" value="ECO:0007669"/>
    <property type="project" value="InterPro"/>
</dbReference>
<keyword evidence="2 5" id="KW-0694">RNA-binding</keyword>
<feature type="domain" description="Large ribosomal subunit protein bL25 L25" evidence="7">
    <location>
        <begin position="7"/>
        <end position="96"/>
    </location>
</feature>
<dbReference type="GO" id="GO:0022625">
    <property type="term" value="C:cytosolic large ribosomal subunit"/>
    <property type="evidence" value="ECO:0007669"/>
    <property type="project" value="TreeGrafter"/>
</dbReference>
<feature type="domain" description="Large ribosomal subunit protein bL25 beta" evidence="8">
    <location>
        <begin position="104"/>
        <end position="195"/>
    </location>
</feature>
<organism evidence="9 10">
    <name type="scientific">Vreelandella halophila</name>
    <dbReference type="NCBI Taxonomy" id="86177"/>
    <lineage>
        <taxon>Bacteria</taxon>
        <taxon>Pseudomonadati</taxon>
        <taxon>Pseudomonadota</taxon>
        <taxon>Gammaproteobacteria</taxon>
        <taxon>Oceanospirillales</taxon>
        <taxon>Halomonadaceae</taxon>
        <taxon>Vreelandella</taxon>
    </lineage>
</organism>
<dbReference type="NCBIfam" id="NF004128">
    <property type="entry name" value="PRK05618.1-2"/>
    <property type="match status" value="1"/>
</dbReference>
<evidence type="ECO:0000256" key="4">
    <source>
        <dbReference type="ARBA" id="ARBA00023274"/>
    </source>
</evidence>
<reference evidence="9 10" key="1">
    <citation type="submission" date="2019-11" db="EMBL/GenBank/DDBJ databases">
        <title>Genome sequences of 17 halophilic strains isolated from different environments.</title>
        <authorList>
            <person name="Furrow R.E."/>
        </authorList>
    </citation>
    <scope>NUCLEOTIDE SEQUENCE [LARGE SCALE GENOMIC DNA]</scope>
    <source>
        <strain evidence="9 10">22507_15_FS</strain>
    </source>
</reference>
<keyword evidence="4 5" id="KW-0687">Ribonucleoprotein</keyword>
<dbReference type="InterPro" id="IPR020056">
    <property type="entry name" value="Rbsml_bL25/Gln-tRNA_synth_N"/>
</dbReference>
<evidence type="ECO:0000256" key="1">
    <source>
        <dbReference type="ARBA" id="ARBA00022730"/>
    </source>
</evidence>
<feature type="compositionally biased region" description="Acidic residues" evidence="6">
    <location>
        <begin position="209"/>
        <end position="218"/>
    </location>
</feature>
<dbReference type="AlphaFoldDB" id="A0A9X4YB40"/>
<dbReference type="EMBL" id="WMEX01000003">
    <property type="protein sequence ID" value="MYL26477.1"/>
    <property type="molecule type" value="Genomic_DNA"/>
</dbReference>
<feature type="region of interest" description="Disordered" evidence="6">
    <location>
        <begin position="180"/>
        <end position="218"/>
    </location>
</feature>
<sequence>MAQEFELEAFQRDVKGKGASRRLRRVERKIPAIVYGGEGKDPMPITLWHNDLKKAIENEAFFTHIISLSIDGKKEDVIIKDLQRHPYKPILTHADFQRVEKGHKINVTVPVHFLNEESAPAIKLEGGVVSHDAMEVEVTCLPDDLPEYLEVDMNEVALEQIVHLSDLKLPKGVEIVALQHGEDHDQPVVSVHKPKGKKAEEAGGGGSADSDEEEGGEE</sequence>
<dbReference type="Gene3D" id="2.40.240.10">
    <property type="entry name" value="Ribosomal Protein L25, Chain P"/>
    <property type="match status" value="1"/>
</dbReference>